<evidence type="ECO:0000313" key="3">
    <source>
        <dbReference type="EMBL" id="PTL34876.1"/>
    </source>
</evidence>
<reference evidence="3 4" key="1">
    <citation type="submission" date="2017-09" db="EMBL/GenBank/DDBJ databases">
        <title>Bloom of a denitrifying methanotroph, Candidatus Methylomirabilis limnetica, in a deep stratified lake.</title>
        <authorList>
            <person name="Graf J.S."/>
            <person name="Marchant H.K."/>
            <person name="Tienken D."/>
            <person name="Hach P.F."/>
            <person name="Brand A."/>
            <person name="Schubert C.J."/>
            <person name="Kuypers M.M."/>
            <person name="Milucka J."/>
        </authorList>
    </citation>
    <scope>NUCLEOTIDE SEQUENCE [LARGE SCALE GENOMIC DNA]</scope>
    <source>
        <strain evidence="3 4">Zug</strain>
    </source>
</reference>
<sequence>MKWNFHPEALEEYREATLYYAERDPTLALRFVEAVEAAIRRILESPERLRVLDEDVRRCLTHVFPYGVLYTIEPEFILIVAVMHCSREPGYWKRRVATP</sequence>
<protein>
    <submittedName>
        <fullName evidence="3">Plasmid stabilization protein</fullName>
    </submittedName>
</protein>
<keyword evidence="4" id="KW-1185">Reference proteome</keyword>
<dbReference type="InterPro" id="IPR051803">
    <property type="entry name" value="TA_system_RelE-like_toxin"/>
</dbReference>
<keyword evidence="2" id="KW-1277">Toxin-antitoxin system</keyword>
<proteinExistence type="inferred from homology"/>
<dbReference type="AlphaFoldDB" id="A0A2T4TUT7"/>
<organism evidence="3 4">
    <name type="scientific">Candidatus Methylomirabilis limnetica</name>
    <dbReference type="NCBI Taxonomy" id="2033718"/>
    <lineage>
        <taxon>Bacteria</taxon>
        <taxon>Candidatus Methylomirabilota</taxon>
        <taxon>Candidatus Methylomirabilia</taxon>
        <taxon>Candidatus Methylomirabilales</taxon>
        <taxon>Candidatus Methylomirabilaceae</taxon>
        <taxon>Candidatus Methylomirabilis</taxon>
    </lineage>
</organism>
<gene>
    <name evidence="3" type="ORF">CLG94_12585</name>
</gene>
<dbReference type="PANTHER" id="PTHR33755:SF8">
    <property type="entry name" value="TOXIN PARE2"/>
    <property type="match status" value="1"/>
</dbReference>
<dbReference type="Proteomes" id="UP000241436">
    <property type="component" value="Unassembled WGS sequence"/>
</dbReference>
<comment type="caution">
    <text evidence="3">The sequence shown here is derived from an EMBL/GenBank/DDBJ whole genome shotgun (WGS) entry which is preliminary data.</text>
</comment>
<dbReference type="InterPro" id="IPR035093">
    <property type="entry name" value="RelE/ParE_toxin_dom_sf"/>
</dbReference>
<dbReference type="PANTHER" id="PTHR33755">
    <property type="entry name" value="TOXIN PARE1-RELATED"/>
    <property type="match status" value="1"/>
</dbReference>
<dbReference type="InterPro" id="IPR007712">
    <property type="entry name" value="RelE/ParE_toxin"/>
</dbReference>
<comment type="similarity">
    <text evidence="1">Belongs to the RelE toxin family.</text>
</comment>
<dbReference type="OrthoDB" id="278204at2"/>
<evidence type="ECO:0000313" key="4">
    <source>
        <dbReference type="Proteomes" id="UP000241436"/>
    </source>
</evidence>
<accession>A0A2T4TUT7</accession>
<name>A0A2T4TUT7_9BACT</name>
<dbReference type="EMBL" id="NVQC01000039">
    <property type="protein sequence ID" value="PTL34876.1"/>
    <property type="molecule type" value="Genomic_DNA"/>
</dbReference>
<dbReference type="RefSeq" id="WP_107564041.1">
    <property type="nucleotide sequence ID" value="NZ_NVQC01000039.1"/>
</dbReference>
<evidence type="ECO:0000256" key="2">
    <source>
        <dbReference type="ARBA" id="ARBA00022649"/>
    </source>
</evidence>
<dbReference type="Pfam" id="PF05016">
    <property type="entry name" value="ParE_toxin"/>
    <property type="match status" value="1"/>
</dbReference>
<evidence type="ECO:0000256" key="1">
    <source>
        <dbReference type="ARBA" id="ARBA00006226"/>
    </source>
</evidence>
<dbReference type="Gene3D" id="3.30.2310.20">
    <property type="entry name" value="RelE-like"/>
    <property type="match status" value="1"/>
</dbReference>
<reference evidence="4" key="2">
    <citation type="journal article" date="2018" name="Environ. Microbiol.">
        <title>Bloom of a denitrifying methanotroph, 'Candidatus Methylomirabilis limnetica', in a deep stratified lake.</title>
        <authorList>
            <person name="Graf J.S."/>
            <person name="Mayr M.J."/>
            <person name="Marchant H.K."/>
            <person name="Tienken D."/>
            <person name="Hach P.F."/>
            <person name="Brand A."/>
            <person name="Schubert C.J."/>
            <person name="Kuypers M.M."/>
            <person name="Milucka J."/>
        </authorList>
    </citation>
    <scope>NUCLEOTIDE SEQUENCE [LARGE SCALE GENOMIC DNA]</scope>
    <source>
        <strain evidence="4">Zug</strain>
    </source>
</reference>